<dbReference type="PANTHER" id="PTHR20941:SF1">
    <property type="entry name" value="FOLIC ACID SYNTHESIS PROTEIN FOL1"/>
    <property type="match status" value="1"/>
</dbReference>
<dbReference type="PROSITE" id="PS50972">
    <property type="entry name" value="PTERIN_BINDING"/>
    <property type="match status" value="1"/>
</dbReference>
<evidence type="ECO:0000256" key="7">
    <source>
        <dbReference type="ARBA" id="ARBA00022842"/>
    </source>
</evidence>
<dbReference type="EMBL" id="JAGUCO010000005">
    <property type="protein sequence ID" value="MBS2098576.1"/>
    <property type="molecule type" value="Genomic_DNA"/>
</dbReference>
<comment type="cofactor">
    <cofactor evidence="2">
        <name>Mg(2+)</name>
        <dbReference type="ChEBI" id="CHEBI:18420"/>
    </cofactor>
</comment>
<evidence type="ECO:0000313" key="11">
    <source>
        <dbReference type="Proteomes" id="UP000708576"/>
    </source>
</evidence>
<keyword evidence="8" id="KW-0289">Folate biosynthesis</keyword>
<organism evidence="10 11">
    <name type="scientific">Carboxylicivirga linearis</name>
    <dbReference type="NCBI Taxonomy" id="1628157"/>
    <lineage>
        <taxon>Bacteria</taxon>
        <taxon>Pseudomonadati</taxon>
        <taxon>Bacteroidota</taxon>
        <taxon>Bacteroidia</taxon>
        <taxon>Marinilabiliales</taxon>
        <taxon>Marinilabiliaceae</taxon>
        <taxon>Carboxylicivirga</taxon>
    </lineage>
</organism>
<dbReference type="InterPro" id="IPR000489">
    <property type="entry name" value="Pterin-binding_dom"/>
</dbReference>
<dbReference type="NCBIfam" id="TIGR01496">
    <property type="entry name" value="DHPS"/>
    <property type="match status" value="1"/>
</dbReference>
<evidence type="ECO:0000256" key="8">
    <source>
        <dbReference type="ARBA" id="ARBA00022909"/>
    </source>
</evidence>
<reference evidence="10 11" key="1">
    <citation type="journal article" date="2015" name="Int. J. Syst. Evol. Microbiol.">
        <title>Carboxylicivirga linearis sp. nov., isolated from a sea cucumber culture pond.</title>
        <authorList>
            <person name="Wang F.Q."/>
            <person name="Zhou Y.X."/>
            <person name="Lin X.Z."/>
            <person name="Chen G.J."/>
            <person name="Du Z.J."/>
        </authorList>
    </citation>
    <scope>NUCLEOTIDE SEQUENCE [LARGE SCALE GENOMIC DNA]</scope>
    <source>
        <strain evidence="10 11">FB218</strain>
    </source>
</reference>
<accession>A0ABS5JW51</accession>
<dbReference type="EC" id="2.5.1.15" evidence="4"/>
<dbReference type="GO" id="GO:0004156">
    <property type="term" value="F:dihydropteroate synthase activity"/>
    <property type="evidence" value="ECO:0007669"/>
    <property type="project" value="UniProtKB-EC"/>
</dbReference>
<comment type="catalytic activity">
    <reaction evidence="1">
        <text>(7,8-dihydropterin-6-yl)methyl diphosphate + 4-aminobenzoate = 7,8-dihydropteroate + diphosphate</text>
        <dbReference type="Rhea" id="RHEA:19949"/>
        <dbReference type="ChEBI" id="CHEBI:17836"/>
        <dbReference type="ChEBI" id="CHEBI:17839"/>
        <dbReference type="ChEBI" id="CHEBI:33019"/>
        <dbReference type="ChEBI" id="CHEBI:72950"/>
        <dbReference type="EC" id="2.5.1.15"/>
    </reaction>
</comment>
<keyword evidence="5 10" id="KW-0808">Transferase</keyword>
<evidence type="ECO:0000256" key="4">
    <source>
        <dbReference type="ARBA" id="ARBA00012458"/>
    </source>
</evidence>
<evidence type="ECO:0000259" key="9">
    <source>
        <dbReference type="PROSITE" id="PS50972"/>
    </source>
</evidence>
<evidence type="ECO:0000256" key="6">
    <source>
        <dbReference type="ARBA" id="ARBA00022723"/>
    </source>
</evidence>
<dbReference type="PANTHER" id="PTHR20941">
    <property type="entry name" value="FOLATE SYNTHESIS PROTEINS"/>
    <property type="match status" value="1"/>
</dbReference>
<sequence length="259" mass="29047">MGILNITPDSFFDGGQYQLQADILKRCESILLEGVEIIDIGAYSSRPGAENVSGEEELKRLSTALTWIRKEYPNTIISVDTFRASVAEEVVKNFEVDIINDIAAGELDNKMFETVARLNVPYVMMHMKGTPQSMQQNPKYNNLIQEISNYFAKKVEQLSYLGVNDIIIDPGFGFGKTLEHNYQLLKELTQLHLFQLPILVGVSRKSMIYKLLEVEPKDALNGTSVLNTVALLNGANILRVHDVKEAVECVKLVQQLQNA</sequence>
<evidence type="ECO:0000256" key="5">
    <source>
        <dbReference type="ARBA" id="ARBA00022679"/>
    </source>
</evidence>
<feature type="domain" description="Pterin-binding" evidence="9">
    <location>
        <begin position="1"/>
        <end position="251"/>
    </location>
</feature>
<evidence type="ECO:0000256" key="2">
    <source>
        <dbReference type="ARBA" id="ARBA00001946"/>
    </source>
</evidence>
<evidence type="ECO:0000256" key="1">
    <source>
        <dbReference type="ARBA" id="ARBA00000012"/>
    </source>
</evidence>
<keyword evidence="6" id="KW-0479">Metal-binding</keyword>
<dbReference type="CDD" id="cd00739">
    <property type="entry name" value="DHPS"/>
    <property type="match status" value="1"/>
</dbReference>
<protein>
    <recommendedName>
        <fullName evidence="4">dihydropteroate synthase</fullName>
        <ecNumber evidence="4">2.5.1.15</ecNumber>
    </recommendedName>
</protein>
<dbReference type="Gene3D" id="3.20.20.20">
    <property type="entry name" value="Dihydropteroate synthase-like"/>
    <property type="match status" value="1"/>
</dbReference>
<comment type="pathway">
    <text evidence="3">Cofactor biosynthesis; tetrahydrofolate biosynthesis; 7,8-dihydrofolate from 2-amino-4-hydroxy-6-hydroxymethyl-7,8-dihydropteridine diphosphate and 4-aminobenzoate: step 1/2.</text>
</comment>
<dbReference type="InterPro" id="IPR011005">
    <property type="entry name" value="Dihydropteroate_synth-like_sf"/>
</dbReference>
<keyword evidence="7" id="KW-0460">Magnesium</keyword>
<dbReference type="InterPro" id="IPR006390">
    <property type="entry name" value="DHP_synth_dom"/>
</dbReference>
<evidence type="ECO:0000313" key="10">
    <source>
        <dbReference type="EMBL" id="MBS2098576.1"/>
    </source>
</evidence>
<proteinExistence type="predicted"/>
<keyword evidence="11" id="KW-1185">Reference proteome</keyword>
<evidence type="ECO:0000256" key="3">
    <source>
        <dbReference type="ARBA" id="ARBA00004763"/>
    </source>
</evidence>
<gene>
    <name evidence="10" type="primary">folP</name>
    <name evidence="10" type="ORF">KEM10_09805</name>
</gene>
<name>A0ABS5JW51_9BACT</name>
<dbReference type="Proteomes" id="UP000708576">
    <property type="component" value="Unassembled WGS sequence"/>
</dbReference>
<dbReference type="SUPFAM" id="SSF51717">
    <property type="entry name" value="Dihydropteroate synthetase-like"/>
    <property type="match status" value="1"/>
</dbReference>
<dbReference type="PROSITE" id="PS00793">
    <property type="entry name" value="DHPS_2"/>
    <property type="match status" value="1"/>
</dbReference>
<dbReference type="InterPro" id="IPR045031">
    <property type="entry name" value="DHP_synth-like"/>
</dbReference>
<dbReference type="Pfam" id="PF00809">
    <property type="entry name" value="Pterin_bind"/>
    <property type="match status" value="1"/>
</dbReference>
<comment type="caution">
    <text evidence="10">The sequence shown here is derived from an EMBL/GenBank/DDBJ whole genome shotgun (WGS) entry which is preliminary data.</text>
</comment>